<evidence type="ECO:0000313" key="2">
    <source>
        <dbReference type="Proteomes" id="UP000008974"/>
    </source>
</evidence>
<dbReference type="EMBL" id="ACVC01000147">
    <property type="protein sequence ID" value="EFO63068.1"/>
    <property type="molecule type" value="Genomic_DNA"/>
</dbReference>
<dbReference type="AlphaFoldDB" id="E1F392"/>
<dbReference type="Pfam" id="PF00612">
    <property type="entry name" value="IQ"/>
    <property type="match status" value="1"/>
</dbReference>
<dbReference type="InterPro" id="IPR000048">
    <property type="entry name" value="IQ_motif_EF-hand-BS"/>
</dbReference>
<comment type="caution">
    <text evidence="1">The sequence shown here is derived from an EMBL/GenBank/DDBJ whole genome shotgun (WGS) entry which is preliminary data.</text>
</comment>
<sequence length="106" mass="12120">MRSSFRTAHSSVEQSAAVIIQAWLRGHRSRRETLDVWVSYLSSVKKCEGEKIEAKIRLPLLRHVEIRSQSNKQAGKADPVSYRKEKVNPYSICLGQRGQKPKNSNK</sequence>
<dbReference type="OrthoDB" id="10254353at2759"/>
<proteinExistence type="predicted"/>
<gene>
    <name evidence="1" type="ORF">GLP15_1789</name>
</gene>
<organism evidence="1 2">
    <name type="scientific">Giardia intestinalis (strain P15)</name>
    <name type="common">Giardia lamblia</name>
    <dbReference type="NCBI Taxonomy" id="658858"/>
    <lineage>
        <taxon>Eukaryota</taxon>
        <taxon>Metamonada</taxon>
        <taxon>Diplomonadida</taxon>
        <taxon>Hexamitidae</taxon>
        <taxon>Giardiinae</taxon>
        <taxon>Giardia</taxon>
    </lineage>
</organism>
<dbReference type="VEuPathDB" id="GiardiaDB:GLP15_1789"/>
<accession>E1F392</accession>
<reference evidence="1 2" key="1">
    <citation type="journal article" date="2010" name="BMC Genomics">
        <title>Genome analysis and comparative genomics of a Giardia intestinalis assemblage E isolate.</title>
        <authorList>
            <person name="Jerlstrom-Hultqvist J."/>
            <person name="Franzen O."/>
            <person name="Ankarklev J."/>
            <person name="Xu F."/>
            <person name="Nohynkova E."/>
            <person name="Andersson J.O."/>
            <person name="Svard S.G."/>
            <person name="Andersson B."/>
        </authorList>
    </citation>
    <scope>NUCLEOTIDE SEQUENCE [LARGE SCALE GENOMIC DNA]</scope>
    <source>
        <strain evidence="1 2">P15</strain>
    </source>
</reference>
<dbReference type="Proteomes" id="UP000008974">
    <property type="component" value="Unassembled WGS sequence"/>
</dbReference>
<name>E1F392_GIAIA</name>
<dbReference type="PROSITE" id="PS50096">
    <property type="entry name" value="IQ"/>
    <property type="match status" value="1"/>
</dbReference>
<protein>
    <submittedName>
        <fullName evidence="1">Uncharacterized protein</fullName>
    </submittedName>
</protein>
<evidence type="ECO:0000313" key="1">
    <source>
        <dbReference type="EMBL" id="EFO63068.1"/>
    </source>
</evidence>